<gene>
    <name evidence="3" type="primary">hemL_1</name>
    <name evidence="3" type="ORF">LMG26845_01843</name>
</gene>
<dbReference type="InterPro" id="IPR015421">
    <property type="entry name" value="PyrdxlP-dep_Trfase_major"/>
</dbReference>
<dbReference type="InterPro" id="IPR005814">
    <property type="entry name" value="Aminotrans_3"/>
</dbReference>
<dbReference type="GO" id="GO:0008483">
    <property type="term" value="F:transaminase activity"/>
    <property type="evidence" value="ECO:0007669"/>
    <property type="project" value="InterPro"/>
</dbReference>
<sequence>MKVVAIVQARMGSTRLPNKVMKRIGGKPMIELLLARLSCSNEIDEIVLATSEAAQNAPLIEHVRSLGYRCHAGSEDDVLDRYYQAARISDATVVVRITGDCPLVDPALVDDVIRGYKVAEVDYFSNTDPPTYPDGLDIEVFSFAALERAAKETSVPFDREHVTPYLRGSDHFSRAGTSHKDDLSGLRWTVDEPVDLDVISQVFAHFAPEIHFTWRQVLDLQQAQPQLFSANKQLIRNEGASMGTGQKLWKRAKQIIPGGNMLLSKRAEMMLPDQWPAYFSKAKGCRVWDLDGNEYFDMSLMGVGTNSLGYGNPEVDAAVRQVVDLGNMTTLNCPEEVYLAEKLIELHPWADMARFARSGGEANAIAIRIARAASGRDKVAVCGYHGWHDWYLSANLGENENLAGHLLPGLEPKGVPQNLRGTVFPFNYNNYAELEALVKAHDIGVIKMEVVRNKGPEDNFLHKVRKLATDHGIVLIFDECTSGFRQTFGGLHKMYDVEPDMAMFGKTLGNGYAITATIGRREIMEAAQSTFISSTFWTERIGPTAALKTLEVMERTQSWETITKIGLDVRARWQKLADKHGLKIEQWGLPALTGYTFQSPNALAYKTLVTQEMLTKGYLAGNSVYACTEHTPEIVDGYFTALDPIFGMVKECEDGRDVMGLLKGPVCHGGFKRLN</sequence>
<protein>
    <submittedName>
        <fullName evidence="3">Glutamate-1-semialdehyde 2,1-aminomutase</fullName>
        <ecNumber evidence="3">5.4.3.8</ecNumber>
    </submittedName>
</protein>
<proteinExistence type="predicted"/>
<evidence type="ECO:0000313" key="4">
    <source>
        <dbReference type="Proteomes" id="UP000507979"/>
    </source>
</evidence>
<dbReference type="Pfam" id="PF00202">
    <property type="entry name" value="Aminotran_3"/>
    <property type="match status" value="1"/>
</dbReference>
<keyword evidence="2" id="KW-0663">Pyridoxal phosphate</keyword>
<reference evidence="3 4" key="1">
    <citation type="submission" date="2020-04" db="EMBL/GenBank/DDBJ databases">
        <authorList>
            <person name="De Canck E."/>
        </authorList>
    </citation>
    <scope>NUCLEOTIDE SEQUENCE [LARGE SCALE GENOMIC DNA]</scope>
    <source>
        <strain evidence="3 4">LMG 26845</strain>
    </source>
</reference>
<evidence type="ECO:0000313" key="3">
    <source>
        <dbReference type="EMBL" id="CAB3637572.1"/>
    </source>
</evidence>
<dbReference type="EMBL" id="CADIJR010000012">
    <property type="protein sequence ID" value="CAB3637572.1"/>
    <property type="molecule type" value="Genomic_DNA"/>
</dbReference>
<keyword evidence="4" id="KW-1185">Reference proteome</keyword>
<dbReference type="Pfam" id="PF02348">
    <property type="entry name" value="CTP_transf_3"/>
    <property type="match status" value="1"/>
</dbReference>
<dbReference type="PANTHER" id="PTHR43713">
    <property type="entry name" value="GLUTAMATE-1-SEMIALDEHYDE 2,1-AMINOMUTASE"/>
    <property type="match status" value="1"/>
</dbReference>
<accession>A0A6J4ZN67</accession>
<keyword evidence="3" id="KW-0413">Isomerase</keyword>
<evidence type="ECO:0000256" key="1">
    <source>
        <dbReference type="ARBA" id="ARBA00001933"/>
    </source>
</evidence>
<dbReference type="RefSeq" id="WP_054430810.1">
    <property type="nucleotide sequence ID" value="NZ_CADIJR010000012.1"/>
</dbReference>
<dbReference type="InterPro" id="IPR029044">
    <property type="entry name" value="Nucleotide-diphossugar_trans"/>
</dbReference>
<dbReference type="GO" id="GO:0042286">
    <property type="term" value="F:glutamate-1-semialdehyde 2,1-aminomutase activity"/>
    <property type="evidence" value="ECO:0007669"/>
    <property type="project" value="UniProtKB-EC"/>
</dbReference>
<dbReference type="Gene3D" id="3.40.640.10">
    <property type="entry name" value="Type I PLP-dependent aspartate aminotransferase-like (Major domain)"/>
    <property type="match status" value="1"/>
</dbReference>
<dbReference type="InterPro" id="IPR015424">
    <property type="entry name" value="PyrdxlP-dep_Trfase"/>
</dbReference>
<dbReference type="GO" id="GO:0030170">
    <property type="term" value="F:pyridoxal phosphate binding"/>
    <property type="evidence" value="ECO:0007669"/>
    <property type="project" value="InterPro"/>
</dbReference>
<dbReference type="InterPro" id="IPR003329">
    <property type="entry name" value="Cytidylyl_trans"/>
</dbReference>
<dbReference type="EC" id="5.4.3.8" evidence="3"/>
<organism evidence="3 4">
    <name type="scientific">Achromobacter insuavis</name>
    <dbReference type="NCBI Taxonomy" id="1287735"/>
    <lineage>
        <taxon>Bacteria</taxon>
        <taxon>Pseudomonadati</taxon>
        <taxon>Pseudomonadota</taxon>
        <taxon>Betaproteobacteria</taxon>
        <taxon>Burkholderiales</taxon>
        <taxon>Alcaligenaceae</taxon>
        <taxon>Achromobacter</taxon>
    </lineage>
</organism>
<dbReference type="Proteomes" id="UP000507979">
    <property type="component" value="Unassembled WGS sequence"/>
</dbReference>
<dbReference type="GeneID" id="92897694"/>
<dbReference type="InterPro" id="IPR015422">
    <property type="entry name" value="PyrdxlP-dep_Trfase_small"/>
</dbReference>
<comment type="cofactor">
    <cofactor evidence="1">
        <name>pyridoxal 5'-phosphate</name>
        <dbReference type="ChEBI" id="CHEBI:597326"/>
    </cofactor>
</comment>
<name>A0A6J4ZN67_9BURK</name>
<dbReference type="PANTHER" id="PTHR43713:SF3">
    <property type="entry name" value="GLUTAMATE-1-SEMIALDEHYDE 2,1-AMINOMUTASE 1, CHLOROPLASTIC-RELATED"/>
    <property type="match status" value="1"/>
</dbReference>
<dbReference type="Gene3D" id="3.90.1150.10">
    <property type="entry name" value="Aspartate Aminotransferase, domain 1"/>
    <property type="match status" value="1"/>
</dbReference>
<evidence type="ECO:0000256" key="2">
    <source>
        <dbReference type="ARBA" id="ARBA00022898"/>
    </source>
</evidence>
<dbReference type="SUPFAM" id="SSF53448">
    <property type="entry name" value="Nucleotide-diphospho-sugar transferases"/>
    <property type="match status" value="1"/>
</dbReference>
<dbReference type="SUPFAM" id="SSF53383">
    <property type="entry name" value="PLP-dependent transferases"/>
    <property type="match status" value="1"/>
</dbReference>
<dbReference type="Gene3D" id="3.90.550.10">
    <property type="entry name" value="Spore Coat Polysaccharide Biosynthesis Protein SpsA, Chain A"/>
    <property type="match status" value="1"/>
</dbReference>
<dbReference type="CDD" id="cd02518">
    <property type="entry name" value="GT2_SpsF"/>
    <property type="match status" value="1"/>
</dbReference>
<dbReference type="AlphaFoldDB" id="A0A6J4ZN67"/>